<evidence type="ECO:0000313" key="1">
    <source>
        <dbReference type="EMBL" id="RYR51193.1"/>
    </source>
</evidence>
<dbReference type="EMBL" id="SDMP01000006">
    <property type="protein sequence ID" value="RYR51193.1"/>
    <property type="molecule type" value="Genomic_DNA"/>
</dbReference>
<gene>
    <name evidence="1" type="ORF">Ahy_A06g026235</name>
</gene>
<organism evidence="1 2">
    <name type="scientific">Arachis hypogaea</name>
    <name type="common">Peanut</name>
    <dbReference type="NCBI Taxonomy" id="3818"/>
    <lineage>
        <taxon>Eukaryota</taxon>
        <taxon>Viridiplantae</taxon>
        <taxon>Streptophyta</taxon>
        <taxon>Embryophyta</taxon>
        <taxon>Tracheophyta</taxon>
        <taxon>Spermatophyta</taxon>
        <taxon>Magnoliopsida</taxon>
        <taxon>eudicotyledons</taxon>
        <taxon>Gunneridae</taxon>
        <taxon>Pentapetalae</taxon>
        <taxon>rosids</taxon>
        <taxon>fabids</taxon>
        <taxon>Fabales</taxon>
        <taxon>Fabaceae</taxon>
        <taxon>Papilionoideae</taxon>
        <taxon>50 kb inversion clade</taxon>
        <taxon>dalbergioids sensu lato</taxon>
        <taxon>Dalbergieae</taxon>
        <taxon>Pterocarpus clade</taxon>
        <taxon>Arachis</taxon>
    </lineage>
</organism>
<accession>A0A445CJV5</accession>
<evidence type="ECO:0000313" key="2">
    <source>
        <dbReference type="Proteomes" id="UP000289738"/>
    </source>
</evidence>
<protein>
    <recommendedName>
        <fullName evidence="3">Aminotransferase-like plant mobile domain-containing protein</fullName>
    </recommendedName>
</protein>
<reference evidence="1 2" key="1">
    <citation type="submission" date="2019-01" db="EMBL/GenBank/DDBJ databases">
        <title>Sequencing of cultivated peanut Arachis hypogaea provides insights into genome evolution and oil improvement.</title>
        <authorList>
            <person name="Chen X."/>
        </authorList>
    </citation>
    <scope>NUCLEOTIDE SEQUENCE [LARGE SCALE GENOMIC DNA]</scope>
    <source>
        <strain evidence="2">cv. Fuhuasheng</strain>
        <tissue evidence="1">Leaves</tissue>
    </source>
</reference>
<comment type="caution">
    <text evidence="1">The sequence shown here is derived from an EMBL/GenBank/DDBJ whole genome shotgun (WGS) entry which is preliminary data.</text>
</comment>
<proteinExistence type="predicted"/>
<evidence type="ECO:0008006" key="3">
    <source>
        <dbReference type="Google" id="ProtNLM"/>
    </source>
</evidence>
<dbReference type="Proteomes" id="UP000289738">
    <property type="component" value="Chromosome A06"/>
</dbReference>
<keyword evidence="2" id="KW-1185">Reference proteome</keyword>
<dbReference type="AlphaFoldDB" id="A0A445CJV5"/>
<name>A0A445CJV5_ARAHY</name>
<sequence length="193" mass="22706">MLSLFRWHLDGPHTYPLLMGRNNGLFNIVWHWINCVIEISFPLICTHWYNADLSPDYQIVWEPYGSLDVLAVIHAEILTEEHMIEWHQVDRVFSQLGDVQHLPEPALNIEYLYGKDDMDGDRWFSTYYRTWHQHWGKQVRSVLSLQRVADPGPSAEYLDWWYRVAHRILSPGIVFTDTRSTQVPDNAVLRGSS</sequence>